<evidence type="ECO:0000313" key="5">
    <source>
        <dbReference type="EMBL" id="AMO69637.1"/>
    </source>
</evidence>
<dbReference type="SUPFAM" id="SSF103647">
    <property type="entry name" value="TSP type-3 repeat"/>
    <property type="match status" value="2"/>
</dbReference>
<dbReference type="EMBL" id="CP014544">
    <property type="protein sequence ID" value="AMO69637.1"/>
    <property type="molecule type" value="Genomic_DNA"/>
</dbReference>
<feature type="signal peptide" evidence="4">
    <location>
        <begin position="1"/>
        <end position="25"/>
    </location>
</feature>
<gene>
    <name evidence="5" type="ORF">AZF00_15620</name>
</gene>
<feature type="compositionally biased region" description="Acidic residues" evidence="3">
    <location>
        <begin position="504"/>
        <end position="521"/>
    </location>
</feature>
<dbReference type="Gene3D" id="4.10.1080.10">
    <property type="entry name" value="TSP type-3 repeat"/>
    <property type="match status" value="2"/>
</dbReference>
<evidence type="ECO:0000256" key="4">
    <source>
        <dbReference type="SAM" id="SignalP"/>
    </source>
</evidence>
<feature type="compositionally biased region" description="Acidic residues" evidence="3">
    <location>
        <begin position="447"/>
        <end position="476"/>
    </location>
</feature>
<evidence type="ECO:0008006" key="7">
    <source>
        <dbReference type="Google" id="ProtNLM"/>
    </source>
</evidence>
<dbReference type="GO" id="GO:0007155">
    <property type="term" value="P:cell adhesion"/>
    <property type="evidence" value="ECO:0007669"/>
    <property type="project" value="InterPro"/>
</dbReference>
<dbReference type="AlphaFoldDB" id="A0A127M8S0"/>
<evidence type="ECO:0000256" key="2">
    <source>
        <dbReference type="ARBA" id="ARBA00022837"/>
    </source>
</evidence>
<dbReference type="KEGG" id="zal:AZF00_15620"/>
<dbReference type="PROSITE" id="PS51257">
    <property type="entry name" value="PROKAR_LIPOPROTEIN"/>
    <property type="match status" value="1"/>
</dbReference>
<evidence type="ECO:0000256" key="1">
    <source>
        <dbReference type="ARBA" id="ARBA00022729"/>
    </source>
</evidence>
<sequence>MLRQQLALFRAKGFAIALISAAVSACGGGGGGGSSASSAASIGGAGVKGPLANASINAYAFDANSIDLLGALLGSGSTNDSAAITDLSIPASHRGAVILEISADEYTVDISTGTVPIIKRLLTVINVSDASLDDVYLSPLTTIAYRLAAQNGDLATPVYNGNADGQLSEEEFLSAFSVASRQTASALGFGMSASVSLNSTAPLINNSVNSVEKQVLAAQYRTAIEAVSAVAKSLADSATQNNAANTVDSEAMLAALADDLADGSIDGLSKGNVIAAFSDVNNVVDLVTVDPSTLVIPGTNIKVTEIASVLVSEKNRTGAGTDTAALESGEAKSEPVAARTVPDSDDDGVDDSQDNCPALANSQQADLDGDGKGDICDEDIDGDGVNNDADAFPEEENESVDTDLDGTGNNADSDDDGDGVADDQDAFPLNPAESLDSDSDGIGNNADPDDDNDGVIDEEDAFPLDATESVDTDNDGTGDGADTDRDGDGVANELDNCPLTPNEDQLDSDNDNIGDACDDSSDSTIAVWDGFNWDQADWQ</sequence>
<proteinExistence type="predicted"/>
<reference evidence="5 6" key="1">
    <citation type="submission" date="2015-12" db="EMBL/GenBank/DDBJ databases">
        <authorList>
            <person name="Shamseldin A."/>
            <person name="Moawad H."/>
            <person name="Abd El-Rahim W.M."/>
            <person name="Sadowsky M.J."/>
        </authorList>
    </citation>
    <scope>NUCLEOTIDE SEQUENCE [LARGE SCALE GENOMIC DNA]</scope>
    <source>
        <strain evidence="5 6">SM2</strain>
    </source>
</reference>
<feature type="compositionally biased region" description="Acidic residues" evidence="3">
    <location>
        <begin position="343"/>
        <end position="353"/>
    </location>
</feature>
<name>A0A127M8S0_9GAMM</name>
<keyword evidence="2" id="KW-0106">Calcium</keyword>
<dbReference type="STRING" id="1470434.AZF00_15620"/>
<feature type="compositionally biased region" description="Acidic residues" evidence="3">
    <location>
        <begin position="412"/>
        <end position="425"/>
    </location>
</feature>
<evidence type="ECO:0000256" key="3">
    <source>
        <dbReference type="SAM" id="MobiDB-lite"/>
    </source>
</evidence>
<dbReference type="GO" id="GO:0005509">
    <property type="term" value="F:calcium ion binding"/>
    <property type="evidence" value="ECO:0007669"/>
    <property type="project" value="InterPro"/>
</dbReference>
<dbReference type="RefSeq" id="WP_008251948.1">
    <property type="nucleotide sequence ID" value="NZ_CP014544.1"/>
</dbReference>
<feature type="chain" id="PRO_5007275148" description="Alpha-agarase" evidence="4">
    <location>
        <begin position="26"/>
        <end position="539"/>
    </location>
</feature>
<dbReference type="Proteomes" id="UP000074119">
    <property type="component" value="Chromosome"/>
</dbReference>
<keyword evidence="1 4" id="KW-0732">Signal</keyword>
<feature type="region of interest" description="Disordered" evidence="3">
    <location>
        <begin position="318"/>
        <end position="524"/>
    </location>
</feature>
<protein>
    <recommendedName>
        <fullName evidence="7">Alpha-agarase</fullName>
    </recommendedName>
</protein>
<organism evidence="5 6">
    <name type="scientific">Zhongshania aliphaticivorans</name>
    <dbReference type="NCBI Taxonomy" id="1470434"/>
    <lineage>
        <taxon>Bacteria</taxon>
        <taxon>Pseudomonadati</taxon>
        <taxon>Pseudomonadota</taxon>
        <taxon>Gammaproteobacteria</taxon>
        <taxon>Cellvibrionales</taxon>
        <taxon>Spongiibacteraceae</taxon>
        <taxon>Zhongshania</taxon>
    </lineage>
</organism>
<dbReference type="Pfam" id="PF02412">
    <property type="entry name" value="TSP_3"/>
    <property type="match status" value="3"/>
</dbReference>
<dbReference type="InterPro" id="IPR028974">
    <property type="entry name" value="TSP_type-3_rpt"/>
</dbReference>
<dbReference type="InterPro" id="IPR003367">
    <property type="entry name" value="Thrombospondin_3-like_rpt"/>
</dbReference>
<accession>A0A127M8S0</accession>
<dbReference type="PANTHER" id="PTHR10199">
    <property type="entry name" value="THROMBOSPONDIN"/>
    <property type="match status" value="1"/>
</dbReference>
<feature type="compositionally biased region" description="Acidic residues" evidence="3">
    <location>
        <begin position="391"/>
        <end position="404"/>
    </location>
</feature>
<evidence type="ECO:0000313" key="6">
    <source>
        <dbReference type="Proteomes" id="UP000074119"/>
    </source>
</evidence>
<dbReference type="PANTHER" id="PTHR10199:SF100">
    <property type="entry name" value="THROMBOSPONDIN, ISOFORM A"/>
    <property type="match status" value="1"/>
</dbReference>